<evidence type="ECO:0000256" key="2">
    <source>
        <dbReference type="ARBA" id="ARBA00004123"/>
    </source>
</evidence>
<keyword evidence="11 22" id="KW-0418">Kinase</keyword>
<evidence type="ECO:0000256" key="20">
    <source>
        <dbReference type="SAM" id="MobiDB-lite"/>
    </source>
</evidence>
<dbReference type="GO" id="GO:0005524">
    <property type="term" value="F:ATP binding"/>
    <property type="evidence" value="ECO:0007669"/>
    <property type="project" value="UniProtKB-UniRule"/>
</dbReference>
<dbReference type="PROSITE" id="PS00107">
    <property type="entry name" value="PROTEIN_KINASE_ATP"/>
    <property type="match status" value="1"/>
</dbReference>
<evidence type="ECO:0000313" key="23">
    <source>
        <dbReference type="Proteomes" id="UP001205998"/>
    </source>
</evidence>
<dbReference type="EC" id="2.7.11.24" evidence="5"/>
<comment type="caution">
    <text evidence="22">The sequence shown here is derived from an EMBL/GenBank/DDBJ whole genome shotgun (WGS) entry which is preliminary data.</text>
</comment>
<keyword evidence="14" id="KW-0131">Cell cycle</keyword>
<dbReference type="InterPro" id="IPR011009">
    <property type="entry name" value="Kinase-like_dom_sf"/>
</dbReference>
<dbReference type="AlphaFoldDB" id="A0AAD5FDB6"/>
<reference evidence="22" key="1">
    <citation type="submission" date="2018-07" db="EMBL/GenBank/DDBJ databases">
        <title>Comparative genomics of catfishes provides insights into carnivory and benthic adaptation.</title>
        <authorList>
            <person name="Zhang Y."/>
            <person name="Wang D."/>
            <person name="Peng Z."/>
            <person name="Zheng S."/>
            <person name="Shao F."/>
            <person name="Tao W."/>
        </authorList>
    </citation>
    <scope>NUCLEOTIDE SEQUENCE</scope>
    <source>
        <strain evidence="22">Chongqing</strain>
    </source>
</reference>
<evidence type="ECO:0000256" key="7">
    <source>
        <dbReference type="ARBA" id="ARBA00022527"/>
    </source>
</evidence>
<dbReference type="Gene3D" id="3.30.200.20">
    <property type="entry name" value="Phosphorylase Kinase, domain 1"/>
    <property type="match status" value="1"/>
</dbReference>
<dbReference type="Proteomes" id="UP001205998">
    <property type="component" value="Unassembled WGS sequence"/>
</dbReference>
<evidence type="ECO:0000256" key="11">
    <source>
        <dbReference type="ARBA" id="ARBA00022777"/>
    </source>
</evidence>
<keyword evidence="23" id="KW-1185">Reference proteome</keyword>
<keyword evidence="10 19" id="KW-0547">Nucleotide-binding</keyword>
<evidence type="ECO:0000256" key="10">
    <source>
        <dbReference type="ARBA" id="ARBA00022741"/>
    </source>
</evidence>
<proteinExistence type="inferred from homology"/>
<dbReference type="PROSITE" id="PS50011">
    <property type="entry name" value="PROTEIN_KINASE_DOM"/>
    <property type="match status" value="1"/>
</dbReference>
<evidence type="ECO:0000256" key="8">
    <source>
        <dbReference type="ARBA" id="ARBA00022553"/>
    </source>
</evidence>
<dbReference type="Gene3D" id="1.10.510.10">
    <property type="entry name" value="Transferase(Phosphotransferase) domain 1"/>
    <property type="match status" value="1"/>
</dbReference>
<comment type="subcellular location">
    <subcellularLocation>
        <location evidence="3">Cytoplasm</location>
    </subcellularLocation>
    <subcellularLocation>
        <location evidence="2">Nucleus</location>
    </subcellularLocation>
</comment>
<evidence type="ECO:0000256" key="3">
    <source>
        <dbReference type="ARBA" id="ARBA00004496"/>
    </source>
</evidence>
<comment type="cofactor">
    <cofactor evidence="1">
        <name>Mg(2+)</name>
        <dbReference type="ChEBI" id="CHEBI:18420"/>
    </cofactor>
</comment>
<dbReference type="PROSITE" id="PS00108">
    <property type="entry name" value="PROTEIN_KINASE_ST"/>
    <property type="match status" value="1"/>
</dbReference>
<keyword evidence="9" id="KW-0808">Transferase</keyword>
<name>A0AAD5FDB6_SILAS</name>
<gene>
    <name evidence="22" type="ORF">C0J50_4892</name>
</gene>
<dbReference type="InterPro" id="IPR008350">
    <property type="entry name" value="MAPK_ERK3/4"/>
</dbReference>
<feature type="binding site" evidence="19">
    <location>
        <position position="50"/>
    </location>
    <ligand>
        <name>ATP</name>
        <dbReference type="ChEBI" id="CHEBI:30616"/>
    </ligand>
</feature>
<keyword evidence="13" id="KW-0539">Nucleus</keyword>
<evidence type="ECO:0000256" key="14">
    <source>
        <dbReference type="ARBA" id="ARBA00023306"/>
    </source>
</evidence>
<comment type="catalytic activity">
    <reaction evidence="16">
        <text>L-seryl-[protein] + ATP = O-phospho-L-seryl-[protein] + ADP + H(+)</text>
        <dbReference type="Rhea" id="RHEA:17989"/>
        <dbReference type="Rhea" id="RHEA-COMP:9863"/>
        <dbReference type="Rhea" id="RHEA-COMP:11604"/>
        <dbReference type="ChEBI" id="CHEBI:15378"/>
        <dbReference type="ChEBI" id="CHEBI:29999"/>
        <dbReference type="ChEBI" id="CHEBI:30616"/>
        <dbReference type="ChEBI" id="CHEBI:83421"/>
        <dbReference type="ChEBI" id="CHEBI:456216"/>
        <dbReference type="EC" id="2.7.11.24"/>
    </reaction>
</comment>
<evidence type="ECO:0000256" key="6">
    <source>
        <dbReference type="ARBA" id="ARBA00022490"/>
    </source>
</evidence>
<dbReference type="GO" id="GO:0004707">
    <property type="term" value="F:MAP kinase activity"/>
    <property type="evidence" value="ECO:0007669"/>
    <property type="project" value="UniProtKB-EC"/>
</dbReference>
<evidence type="ECO:0000256" key="17">
    <source>
        <dbReference type="ARBA" id="ARBA00071825"/>
    </source>
</evidence>
<protein>
    <recommendedName>
        <fullName evidence="17">Mitogen-activated protein kinase 4</fullName>
        <ecNumber evidence="5">2.7.11.24</ecNumber>
    </recommendedName>
    <alternativeName>
        <fullName evidence="18">Extracellular signal-regulated kinase 4</fullName>
    </alternativeName>
</protein>
<dbReference type="FunFam" id="3.30.200.20:FF:000281">
    <property type="entry name" value="Mitogen-activated protein kinase 4"/>
    <property type="match status" value="1"/>
</dbReference>
<feature type="non-terminal residue" evidence="22">
    <location>
        <position position="1"/>
    </location>
</feature>
<evidence type="ECO:0000313" key="22">
    <source>
        <dbReference type="EMBL" id="KAI5611369.1"/>
    </source>
</evidence>
<dbReference type="PANTHER" id="PTHR24055">
    <property type="entry name" value="MITOGEN-ACTIVATED PROTEIN KINASE"/>
    <property type="match status" value="1"/>
</dbReference>
<evidence type="ECO:0000256" key="13">
    <source>
        <dbReference type="ARBA" id="ARBA00023242"/>
    </source>
</evidence>
<evidence type="ECO:0000256" key="18">
    <source>
        <dbReference type="ARBA" id="ARBA00076119"/>
    </source>
</evidence>
<evidence type="ECO:0000256" key="15">
    <source>
        <dbReference type="ARBA" id="ARBA00047592"/>
    </source>
</evidence>
<keyword evidence="12 19" id="KW-0067">ATP-binding</keyword>
<dbReference type="EMBL" id="MU567224">
    <property type="protein sequence ID" value="KAI5611369.1"/>
    <property type="molecule type" value="Genomic_DNA"/>
</dbReference>
<dbReference type="GO" id="GO:0005634">
    <property type="term" value="C:nucleus"/>
    <property type="evidence" value="ECO:0007669"/>
    <property type="project" value="UniProtKB-SubCell"/>
</dbReference>
<evidence type="ECO:0000256" key="5">
    <source>
        <dbReference type="ARBA" id="ARBA00012411"/>
    </source>
</evidence>
<dbReference type="SUPFAM" id="SSF56112">
    <property type="entry name" value="Protein kinase-like (PK-like)"/>
    <property type="match status" value="1"/>
</dbReference>
<sequence>MAEKFESLMNIHGFDLGPRYTDLKPLGYGGNGLVFSAVDQDCDKRVAVKKIVLTDAQSVKHALREIKIIRRLDHDNIVRVFETLGPSGRHLSEDAGSLTEVNSVYIVQEYVETDLCTVLDQGPLSEEHARLFVYQLLRGLKYIHSANVLHRDLKPANLFVNTEDLVLKIGDFGLARIMDPHYSHKGYLSEGLVTKWYRSPRLLLSPNNYTKAIDMWAAGCIFAEMLTGKTLFAGAHELEQMQLILESIPVIHEEDRQELESVIPVFIKNDMSVPHTPLAKLLPGVSAEALDFLEKILTFNPMDRLTAEEALAHPYMSVYSFPLDEPVSSHPFHIEDEVDDILLMDESHSHTYNWDRYHESQLSEPEWPLQSVGEVEKVQRDPRAVSDMTDDEEAQLDPRKYADAESEKFLDEQPFDLARDTGIHHENKYCELECGHTCNYKAASQSYLDNLIWRESEVNHYYEPKLIIDLSNWKEQQSKERADRKSKSKCEKNGLVKAQLDKEKHQQQHHQQQQQHQGFDFDSFIAGTIRLSLQPESRDIGLLNELNELNSSVSAQLSKSTSQEKDEKCQVNLAQQCPWESSGNESCLIDEACWDEQKDGGGYGGGYTSYLDRLFSKKEDENPSVCSPDVSPDPEVPLRDETTPRLNGEIVLETLGFDGKKSLQAHVRCSPQIAHKTYSSILKHLN</sequence>
<comment type="similarity">
    <text evidence="4">Belongs to the protein kinase superfamily. CMGC Ser/Thr protein kinase family. MAP kinase subfamily.</text>
</comment>
<evidence type="ECO:0000259" key="21">
    <source>
        <dbReference type="PROSITE" id="PS50011"/>
    </source>
</evidence>
<dbReference type="InterPro" id="IPR000719">
    <property type="entry name" value="Prot_kinase_dom"/>
</dbReference>
<evidence type="ECO:0000256" key="1">
    <source>
        <dbReference type="ARBA" id="ARBA00001946"/>
    </source>
</evidence>
<dbReference type="SMART" id="SM00220">
    <property type="entry name" value="S_TKc"/>
    <property type="match status" value="1"/>
</dbReference>
<dbReference type="GO" id="GO:0005737">
    <property type="term" value="C:cytoplasm"/>
    <property type="evidence" value="ECO:0007669"/>
    <property type="project" value="UniProtKB-SubCell"/>
</dbReference>
<feature type="domain" description="Protein kinase" evidence="21">
    <location>
        <begin position="20"/>
        <end position="316"/>
    </location>
</feature>
<evidence type="ECO:0000256" key="9">
    <source>
        <dbReference type="ARBA" id="ARBA00022679"/>
    </source>
</evidence>
<keyword evidence="8" id="KW-0597">Phosphoprotein</keyword>
<comment type="catalytic activity">
    <reaction evidence="15">
        <text>L-threonyl-[protein] + ATP = O-phospho-L-threonyl-[protein] + ADP + H(+)</text>
        <dbReference type="Rhea" id="RHEA:46608"/>
        <dbReference type="Rhea" id="RHEA-COMP:11060"/>
        <dbReference type="Rhea" id="RHEA-COMP:11605"/>
        <dbReference type="ChEBI" id="CHEBI:15378"/>
        <dbReference type="ChEBI" id="CHEBI:30013"/>
        <dbReference type="ChEBI" id="CHEBI:30616"/>
        <dbReference type="ChEBI" id="CHEBI:61977"/>
        <dbReference type="ChEBI" id="CHEBI:456216"/>
        <dbReference type="EC" id="2.7.11.24"/>
    </reaction>
</comment>
<evidence type="ECO:0000256" key="19">
    <source>
        <dbReference type="PROSITE-ProRule" id="PRU10141"/>
    </source>
</evidence>
<feature type="region of interest" description="Disordered" evidence="20">
    <location>
        <begin position="620"/>
        <end position="641"/>
    </location>
</feature>
<organism evidence="22 23">
    <name type="scientific">Silurus asotus</name>
    <name type="common">Amur catfish</name>
    <name type="synonym">Parasilurus asotus</name>
    <dbReference type="NCBI Taxonomy" id="30991"/>
    <lineage>
        <taxon>Eukaryota</taxon>
        <taxon>Metazoa</taxon>
        <taxon>Chordata</taxon>
        <taxon>Craniata</taxon>
        <taxon>Vertebrata</taxon>
        <taxon>Euteleostomi</taxon>
        <taxon>Actinopterygii</taxon>
        <taxon>Neopterygii</taxon>
        <taxon>Teleostei</taxon>
        <taxon>Ostariophysi</taxon>
        <taxon>Siluriformes</taxon>
        <taxon>Siluridae</taxon>
        <taxon>Silurus</taxon>
    </lineage>
</organism>
<dbReference type="FunFam" id="1.10.510.10:FF:000136">
    <property type="entry name" value="mitogen-activated protein kinase 6"/>
    <property type="match status" value="1"/>
</dbReference>
<dbReference type="InterPro" id="IPR008271">
    <property type="entry name" value="Ser/Thr_kinase_AS"/>
</dbReference>
<evidence type="ECO:0000256" key="4">
    <source>
        <dbReference type="ARBA" id="ARBA00008832"/>
    </source>
</evidence>
<accession>A0AAD5FDB6</accession>
<keyword evidence="6" id="KW-0963">Cytoplasm</keyword>
<evidence type="ECO:0000256" key="12">
    <source>
        <dbReference type="ARBA" id="ARBA00022840"/>
    </source>
</evidence>
<dbReference type="PRINTS" id="PR01771">
    <property type="entry name" value="ERK3ERK4MAPK"/>
</dbReference>
<dbReference type="InterPro" id="IPR017441">
    <property type="entry name" value="Protein_kinase_ATP_BS"/>
</dbReference>
<keyword evidence="7" id="KW-0723">Serine/threonine-protein kinase</keyword>
<dbReference type="InterPro" id="IPR050117">
    <property type="entry name" value="MAPK"/>
</dbReference>
<dbReference type="Pfam" id="PF00069">
    <property type="entry name" value="Pkinase"/>
    <property type="match status" value="1"/>
</dbReference>
<dbReference type="CDD" id="cd07854">
    <property type="entry name" value="STKc_MAPK4_6"/>
    <property type="match status" value="1"/>
</dbReference>
<evidence type="ECO:0000256" key="16">
    <source>
        <dbReference type="ARBA" id="ARBA00048312"/>
    </source>
</evidence>